<keyword evidence="2" id="KW-0808">Transferase</keyword>
<sequence length="277" mass="30294">MTTPRQAQDWVPPEIDTTTPSGSRTYDYLLGGAHNFQADRDAAAQAEKIMPGIREVARINRAFLGRVVRALMDLGIRQFLDLGSGIPTVGNVHQVAEEIDPRCRVVYVDRDPIAVAHSEMLLRANENAAIVHADFTDPDGIFASPQARELLRPGEPVGLLMVALLHWIPDESDPQALLARYRRRVPVGSHLAISHLVSDRDNDRINNAVGTFNRARGNDQATTRGYHEVEAMFGDFALLEPGLVGCALWRPGGRGDMSDDPTANTQLYGGVARKTAG</sequence>
<evidence type="ECO:0000313" key="2">
    <source>
        <dbReference type="EMBL" id="MFD2459201.1"/>
    </source>
</evidence>
<dbReference type="GO" id="GO:0008168">
    <property type="term" value="F:methyltransferase activity"/>
    <property type="evidence" value="ECO:0007669"/>
    <property type="project" value="UniProtKB-KW"/>
</dbReference>
<dbReference type="RefSeq" id="WP_345405899.1">
    <property type="nucleotide sequence ID" value="NZ_BAABHG010000019.1"/>
</dbReference>
<feature type="region of interest" description="Disordered" evidence="1">
    <location>
        <begin position="257"/>
        <end position="277"/>
    </location>
</feature>
<dbReference type="Proteomes" id="UP001597419">
    <property type="component" value="Unassembled WGS sequence"/>
</dbReference>
<reference evidence="3" key="1">
    <citation type="journal article" date="2019" name="Int. J. Syst. Evol. Microbiol.">
        <title>The Global Catalogue of Microorganisms (GCM) 10K type strain sequencing project: providing services to taxonomists for standard genome sequencing and annotation.</title>
        <authorList>
            <consortium name="The Broad Institute Genomics Platform"/>
            <consortium name="The Broad Institute Genome Sequencing Center for Infectious Disease"/>
            <person name="Wu L."/>
            <person name="Ma J."/>
        </authorList>
    </citation>
    <scope>NUCLEOTIDE SEQUENCE [LARGE SCALE GENOMIC DNA]</scope>
    <source>
        <strain evidence="3">CGMCC 4.7643</strain>
    </source>
</reference>
<dbReference type="InterPro" id="IPR006764">
    <property type="entry name" value="SAM_dep_MeTrfase_SAV2177_type"/>
</dbReference>
<accession>A0ABW5GCF7</accession>
<dbReference type="PIRSF" id="PIRSF017393">
    <property type="entry name" value="MTase_SAV2177"/>
    <property type="match status" value="1"/>
</dbReference>
<dbReference type="EMBL" id="JBHUKU010000005">
    <property type="protein sequence ID" value="MFD2459201.1"/>
    <property type="molecule type" value="Genomic_DNA"/>
</dbReference>
<dbReference type="SUPFAM" id="SSF53335">
    <property type="entry name" value="S-adenosyl-L-methionine-dependent methyltransferases"/>
    <property type="match status" value="1"/>
</dbReference>
<dbReference type="InterPro" id="IPR029063">
    <property type="entry name" value="SAM-dependent_MTases_sf"/>
</dbReference>
<protein>
    <submittedName>
        <fullName evidence="2">SAM-dependent methyltransferase</fullName>
        <ecNumber evidence="2">2.1.1.-</ecNumber>
    </submittedName>
</protein>
<dbReference type="CDD" id="cd02440">
    <property type="entry name" value="AdoMet_MTases"/>
    <property type="match status" value="1"/>
</dbReference>
<dbReference type="GO" id="GO:0032259">
    <property type="term" value="P:methylation"/>
    <property type="evidence" value="ECO:0007669"/>
    <property type="project" value="UniProtKB-KW"/>
</dbReference>
<keyword evidence="3" id="KW-1185">Reference proteome</keyword>
<dbReference type="Gene3D" id="3.40.50.150">
    <property type="entry name" value="Vaccinia Virus protein VP39"/>
    <property type="match status" value="1"/>
</dbReference>
<keyword evidence="2" id="KW-0489">Methyltransferase</keyword>
<name>A0ABW5GCF7_9PSEU</name>
<gene>
    <name evidence="2" type="ORF">ACFSYJ_11355</name>
</gene>
<dbReference type="Pfam" id="PF04672">
    <property type="entry name" value="Methyltransf_19"/>
    <property type="match status" value="1"/>
</dbReference>
<evidence type="ECO:0000313" key="3">
    <source>
        <dbReference type="Proteomes" id="UP001597419"/>
    </source>
</evidence>
<proteinExistence type="predicted"/>
<evidence type="ECO:0000256" key="1">
    <source>
        <dbReference type="SAM" id="MobiDB-lite"/>
    </source>
</evidence>
<dbReference type="EC" id="2.1.1.-" evidence="2"/>
<organism evidence="2 3">
    <name type="scientific">Amycolatopsis samaneae</name>
    <dbReference type="NCBI Taxonomy" id="664691"/>
    <lineage>
        <taxon>Bacteria</taxon>
        <taxon>Bacillati</taxon>
        <taxon>Actinomycetota</taxon>
        <taxon>Actinomycetes</taxon>
        <taxon>Pseudonocardiales</taxon>
        <taxon>Pseudonocardiaceae</taxon>
        <taxon>Amycolatopsis</taxon>
    </lineage>
</organism>
<comment type="caution">
    <text evidence="2">The sequence shown here is derived from an EMBL/GenBank/DDBJ whole genome shotgun (WGS) entry which is preliminary data.</text>
</comment>